<dbReference type="SUPFAM" id="SSF54106">
    <property type="entry name" value="LysM domain"/>
    <property type="match status" value="2"/>
</dbReference>
<dbReference type="SMART" id="SM00257">
    <property type="entry name" value="LysM"/>
    <property type="match status" value="2"/>
</dbReference>
<evidence type="ECO:0000313" key="5">
    <source>
        <dbReference type="EMBL" id="TWH78968.1"/>
    </source>
</evidence>
<evidence type="ECO:0000259" key="4">
    <source>
        <dbReference type="PROSITE" id="PS51910"/>
    </source>
</evidence>
<feature type="domain" description="GH18" evidence="4">
    <location>
        <begin position="101"/>
        <end position="427"/>
    </location>
</feature>
<sequence length="427" mass="48534">MIIHVVQPGDTIYSIAKKYNVSPQKIIMDNELATPNVLVPGQTIVILIPSQVHVVRPLDTLAGIAQMYDTTTVELLQKNPFIEYADAIYPGDQITIENTEPKLGTIFVNGYAYPNIDRNVLMKILPYLTYLSVFTYGITESGELIDIEDEELIRMARDFGVAPLMVISTLTEEGSFSNELAHKILNSVEIQEKLIENVLQNLKEKQYHGLDIDFEYVLPEDREAFVNFVEKITERLNNEGFQVFTALAPKISSEQKGLLYEAHDYPAIGDASNRVLLMTYEWGYTYGPAMAVAPIDKVREVLDYAITEIDPEKIYMGIPNYGYDFIQPYVAGESRADSLSNVEAVDLAAKVGANIQYDVKSQSPYFIYYDNQGRQHQVWFEDARSIREKLEAFNEYGFEGVGIWNVMKYFPQKWLVLSSLYDIAKVI</sequence>
<accession>A0A562J721</accession>
<dbReference type="Gene3D" id="3.10.350.10">
    <property type="entry name" value="LysM domain"/>
    <property type="match status" value="2"/>
</dbReference>
<organism evidence="5 6">
    <name type="scientific">Sedimentibacter saalensis</name>
    <dbReference type="NCBI Taxonomy" id="130788"/>
    <lineage>
        <taxon>Bacteria</taxon>
        <taxon>Bacillati</taxon>
        <taxon>Bacillota</taxon>
        <taxon>Tissierellia</taxon>
        <taxon>Sedimentibacter</taxon>
    </lineage>
</organism>
<dbReference type="GO" id="GO:0005975">
    <property type="term" value="P:carbohydrate metabolic process"/>
    <property type="evidence" value="ECO:0007669"/>
    <property type="project" value="InterPro"/>
</dbReference>
<dbReference type="InterPro" id="IPR029070">
    <property type="entry name" value="Chitinase_insertion_sf"/>
</dbReference>
<dbReference type="CDD" id="cd00118">
    <property type="entry name" value="LysM"/>
    <property type="match status" value="2"/>
</dbReference>
<gene>
    <name evidence="5" type="ORF">LY60_02494</name>
</gene>
<dbReference type="PROSITE" id="PS51910">
    <property type="entry name" value="GH18_2"/>
    <property type="match status" value="1"/>
</dbReference>
<comment type="caution">
    <text evidence="5">The sequence shown here is derived from an EMBL/GenBank/DDBJ whole genome shotgun (WGS) entry which is preliminary data.</text>
</comment>
<evidence type="ECO:0000256" key="2">
    <source>
        <dbReference type="ARBA" id="ARBA00023295"/>
    </source>
</evidence>
<dbReference type="InterPro" id="IPR001223">
    <property type="entry name" value="Glyco_hydro18_cat"/>
</dbReference>
<dbReference type="InterPro" id="IPR011583">
    <property type="entry name" value="Chitinase_II/V-like_cat"/>
</dbReference>
<dbReference type="GO" id="GO:0008061">
    <property type="term" value="F:chitin binding"/>
    <property type="evidence" value="ECO:0007669"/>
    <property type="project" value="InterPro"/>
</dbReference>
<name>A0A562J721_9FIRM</name>
<dbReference type="SMART" id="SM00636">
    <property type="entry name" value="Glyco_18"/>
    <property type="match status" value="1"/>
</dbReference>
<protein>
    <submittedName>
        <fullName evidence="5">Spore germination protein</fullName>
    </submittedName>
</protein>
<dbReference type="RefSeq" id="WP_145084101.1">
    <property type="nucleotide sequence ID" value="NZ_VLKH01000007.1"/>
</dbReference>
<dbReference type="PROSITE" id="PS51782">
    <property type="entry name" value="LYSM"/>
    <property type="match status" value="2"/>
</dbReference>
<evidence type="ECO:0000256" key="1">
    <source>
        <dbReference type="ARBA" id="ARBA00022801"/>
    </source>
</evidence>
<dbReference type="InterPro" id="IPR017853">
    <property type="entry name" value="GH"/>
</dbReference>
<dbReference type="GO" id="GO:0016798">
    <property type="term" value="F:hydrolase activity, acting on glycosyl bonds"/>
    <property type="evidence" value="ECO:0007669"/>
    <property type="project" value="UniProtKB-KW"/>
</dbReference>
<dbReference type="PANTHER" id="PTHR46066:SF2">
    <property type="entry name" value="CHITINASE DOMAIN-CONTAINING PROTEIN 1"/>
    <property type="match status" value="1"/>
</dbReference>
<proteinExistence type="predicted"/>
<reference evidence="5 6" key="1">
    <citation type="submission" date="2019-07" db="EMBL/GenBank/DDBJ databases">
        <title>Genomic Encyclopedia of Type Strains, Phase I: the one thousand microbial genomes (KMG-I) project.</title>
        <authorList>
            <person name="Kyrpides N."/>
        </authorList>
    </citation>
    <scope>NUCLEOTIDE SEQUENCE [LARGE SCALE GENOMIC DNA]</scope>
    <source>
        <strain evidence="5 6">DSM 13558</strain>
    </source>
</reference>
<evidence type="ECO:0000259" key="3">
    <source>
        <dbReference type="PROSITE" id="PS51782"/>
    </source>
</evidence>
<feature type="domain" description="LysM" evidence="3">
    <location>
        <begin position="51"/>
        <end position="96"/>
    </location>
</feature>
<dbReference type="InterPro" id="IPR018392">
    <property type="entry name" value="LysM"/>
</dbReference>
<dbReference type="GO" id="GO:0070492">
    <property type="term" value="F:oligosaccharide binding"/>
    <property type="evidence" value="ECO:0007669"/>
    <property type="project" value="TreeGrafter"/>
</dbReference>
<dbReference type="EMBL" id="VLKH01000007">
    <property type="protein sequence ID" value="TWH78968.1"/>
    <property type="molecule type" value="Genomic_DNA"/>
</dbReference>
<dbReference type="InterPro" id="IPR036779">
    <property type="entry name" value="LysM_dom_sf"/>
</dbReference>
<dbReference type="SUPFAM" id="SSF51445">
    <property type="entry name" value="(Trans)glycosidases"/>
    <property type="match status" value="1"/>
</dbReference>
<dbReference type="Pfam" id="PF00704">
    <property type="entry name" value="Glyco_hydro_18"/>
    <property type="match status" value="1"/>
</dbReference>
<dbReference type="Pfam" id="PF01476">
    <property type="entry name" value="LysM"/>
    <property type="match status" value="2"/>
</dbReference>
<dbReference type="InterPro" id="IPR041704">
    <property type="entry name" value="CFLE_GH18"/>
</dbReference>
<dbReference type="OrthoDB" id="9769314at2"/>
<evidence type="ECO:0000313" key="6">
    <source>
        <dbReference type="Proteomes" id="UP000315343"/>
    </source>
</evidence>
<dbReference type="Gene3D" id="3.10.50.10">
    <property type="match status" value="1"/>
</dbReference>
<dbReference type="AlphaFoldDB" id="A0A562J721"/>
<dbReference type="GO" id="GO:0012505">
    <property type="term" value="C:endomembrane system"/>
    <property type="evidence" value="ECO:0007669"/>
    <property type="project" value="TreeGrafter"/>
</dbReference>
<dbReference type="PANTHER" id="PTHR46066">
    <property type="entry name" value="CHITINASE DOMAIN-CONTAINING PROTEIN 1 FAMILY MEMBER"/>
    <property type="match status" value="1"/>
</dbReference>
<feature type="domain" description="LysM" evidence="3">
    <location>
        <begin position="2"/>
        <end position="46"/>
    </location>
</feature>
<dbReference type="Gene3D" id="3.20.20.80">
    <property type="entry name" value="Glycosidases"/>
    <property type="match status" value="1"/>
</dbReference>
<keyword evidence="2" id="KW-0326">Glycosidase</keyword>
<keyword evidence="6" id="KW-1185">Reference proteome</keyword>
<dbReference type="Proteomes" id="UP000315343">
    <property type="component" value="Unassembled WGS sequence"/>
</dbReference>
<dbReference type="CDD" id="cd02874">
    <property type="entry name" value="GH18_CFLE_spore_hydrolase"/>
    <property type="match status" value="1"/>
</dbReference>
<keyword evidence="1" id="KW-0378">Hydrolase</keyword>